<feature type="compositionally biased region" description="Low complexity" evidence="15">
    <location>
        <begin position="453"/>
        <end position="471"/>
    </location>
</feature>
<name>A0A8C9RY75_SCLFO</name>
<dbReference type="SUPFAM" id="SSF55753">
    <property type="entry name" value="Actin depolymerizing proteins"/>
    <property type="match status" value="1"/>
</dbReference>
<keyword evidence="5" id="KW-0217">Developmental protein</keyword>
<reference evidence="17 18" key="1">
    <citation type="submission" date="2019-04" db="EMBL/GenBank/DDBJ databases">
        <authorList>
            <consortium name="Wellcome Sanger Institute Data Sharing"/>
        </authorList>
    </citation>
    <scope>NUCLEOTIDE SEQUENCE [LARGE SCALE GENOMIC DNA]</scope>
</reference>
<accession>A0A8C9RY75</accession>
<dbReference type="Gene3D" id="3.40.20.10">
    <property type="entry name" value="Severin"/>
    <property type="match status" value="1"/>
</dbReference>
<organism evidence="17 18">
    <name type="scientific">Scleropages formosus</name>
    <name type="common">Asian bonytongue</name>
    <name type="synonym">Osteoglossum formosum</name>
    <dbReference type="NCBI Taxonomy" id="113540"/>
    <lineage>
        <taxon>Eukaryota</taxon>
        <taxon>Metazoa</taxon>
        <taxon>Chordata</taxon>
        <taxon>Craniata</taxon>
        <taxon>Vertebrata</taxon>
        <taxon>Euteleostomi</taxon>
        <taxon>Actinopterygii</taxon>
        <taxon>Neopterygii</taxon>
        <taxon>Teleostei</taxon>
        <taxon>Osteoglossocephala</taxon>
        <taxon>Osteoglossomorpha</taxon>
        <taxon>Osteoglossiformes</taxon>
        <taxon>Osteoglossidae</taxon>
        <taxon>Scleropages</taxon>
    </lineage>
</organism>
<sequence>MRSINLETYSLSLLAAKEDIVNPRSSTDWALFAYDGATNNLKLSDSGVGGVVELARKFQPNRSLYGLCRIGGQASGPPRVVMINWVGEAVDECRRSECASHVPAIKAFFKEAHAFVSASKPEDVTQERISQIVSKVSAPAERLRRSPRTADKEETVGTNYRKTNAAMEMRRINRDSFWARAEREEEERKEEERRKAAEERRRWERERILQERKEEEERDRKMNEKLQMIEEQRRRQAKLEAEMRRQERLKWEQQQREYEEDMRARFKRSESIEKAAEAAVLVSQRSINPREFFRQLSSSSSGNPASPSSPGGGRPPFRRYQRSLTDTAFIFGRSDSSAPSSPRSPTVVSPFSRIPSSPLNSSRPDPPLRPIGSPQHPRAAPVSPPGSPQRAAPTSSLPSLPPSRTAPPYSSLPRSFSSVRADGSPQATGQPSSLSFSSSSTQPSAPPVSPRTAGAPSSLSSSSSSTQLSTPPGSPVPTAALTQPPARPQPERFSPPPSLEATPAPEDAVTTHPVSPATTILQSDEVYTATRMLTDLEPDADLTVKAVLVDTCIAPVAEEVEDQEDQGHQEDQEVQKEEKVGTENSDASVELVVPLENSASPAMVENEHISPSTPPPTQPEATMVDVQVDSALAAKVSPRQDTAFFEPEVTSMSTEPGQPVEELVPDLNSMAEEVSETDSEPAAECEERSTETGTQSEDEEEETGHLVTETHTCVLSEEPALTEQAEEEEEEEKQEEQGQEEEEEEREEDEEEEKEEHEALRHPQQEAAIAEELVDVVDINHAPRSRPAAIQVHEEEEEEEEAQTENGFAEGHNGTERSPSPPEMEPTFREISQEREAASRAAKLERFEEDFEEEKSETEEEESTPDGQLCVRALYDYQAGWCHVPGRDAGCPSLRERGGNDRSRFPGESLRVHEEQRNTHRQDPLPWLQAK</sequence>
<dbReference type="OrthoDB" id="5971719at2759"/>
<feature type="compositionally biased region" description="Basic and acidic residues" evidence="15">
    <location>
        <begin position="894"/>
        <end position="923"/>
    </location>
</feature>
<feature type="region of interest" description="Disordered" evidence="15">
    <location>
        <begin position="635"/>
        <end position="868"/>
    </location>
</feature>
<dbReference type="InterPro" id="IPR029006">
    <property type="entry name" value="ADF-H/Gelsolin-like_dom_sf"/>
</dbReference>
<feature type="region of interest" description="Disordered" evidence="15">
    <location>
        <begin position="292"/>
        <end position="523"/>
    </location>
</feature>
<evidence type="ECO:0000256" key="10">
    <source>
        <dbReference type="ARBA" id="ARBA00022990"/>
    </source>
</evidence>
<feature type="region of interest" description="Disordered" evidence="15">
    <location>
        <begin position="885"/>
        <end position="931"/>
    </location>
</feature>
<evidence type="ECO:0000256" key="5">
    <source>
        <dbReference type="ARBA" id="ARBA00022473"/>
    </source>
</evidence>
<dbReference type="PROSITE" id="PS51263">
    <property type="entry name" value="ADF_H"/>
    <property type="match status" value="1"/>
</dbReference>
<feature type="compositionally biased region" description="Pro residues" evidence="15">
    <location>
        <begin position="485"/>
        <end position="498"/>
    </location>
</feature>
<feature type="compositionally biased region" description="Low complexity" evidence="15">
    <location>
        <begin position="431"/>
        <end position="443"/>
    </location>
</feature>
<dbReference type="Ensembl" id="ENSSFOT00015024773.2">
    <property type="protein sequence ID" value="ENSSFOP00015024505.2"/>
    <property type="gene ID" value="ENSSFOG00015015763.2"/>
</dbReference>
<dbReference type="AlphaFoldDB" id="A0A8C9RY75"/>
<evidence type="ECO:0000256" key="11">
    <source>
        <dbReference type="ARBA" id="ARBA00023203"/>
    </source>
</evidence>
<dbReference type="CDD" id="cd11281">
    <property type="entry name" value="ADF_drebrin_like"/>
    <property type="match status" value="1"/>
</dbReference>
<keyword evidence="8" id="KW-0524">Neurogenesis</keyword>
<reference evidence="17" key="3">
    <citation type="submission" date="2025-09" db="UniProtKB">
        <authorList>
            <consortium name="Ensembl"/>
        </authorList>
    </citation>
    <scope>IDENTIFICATION</scope>
</reference>
<dbReference type="GO" id="GO:0014069">
    <property type="term" value="C:postsynaptic density"/>
    <property type="evidence" value="ECO:0007669"/>
    <property type="project" value="TreeGrafter"/>
</dbReference>
<feature type="compositionally biased region" description="Basic and acidic residues" evidence="15">
    <location>
        <begin position="826"/>
        <end position="846"/>
    </location>
</feature>
<evidence type="ECO:0000256" key="6">
    <source>
        <dbReference type="ARBA" id="ARBA00022490"/>
    </source>
</evidence>
<dbReference type="PANTHER" id="PTHR10829">
    <property type="entry name" value="CORTACTIN AND DREBRIN"/>
    <property type="match status" value="1"/>
</dbReference>
<feature type="compositionally biased region" description="Polar residues" evidence="15">
    <location>
        <begin position="512"/>
        <end position="522"/>
    </location>
</feature>
<gene>
    <name evidence="17" type="primary">si:dkey-40c11.2</name>
</gene>
<dbReference type="GO" id="GO:0048812">
    <property type="term" value="P:neuron projection morphogenesis"/>
    <property type="evidence" value="ECO:0007669"/>
    <property type="project" value="TreeGrafter"/>
</dbReference>
<feature type="compositionally biased region" description="Acidic residues" evidence="15">
    <location>
        <begin position="847"/>
        <end position="864"/>
    </location>
</feature>
<evidence type="ECO:0000256" key="3">
    <source>
        <dbReference type="ARBA" id="ARBA00004544"/>
    </source>
</evidence>
<reference evidence="17" key="2">
    <citation type="submission" date="2025-08" db="UniProtKB">
        <authorList>
            <consortium name="Ensembl"/>
        </authorList>
    </citation>
    <scope>IDENTIFICATION</scope>
</reference>
<dbReference type="GO" id="GO:0030833">
    <property type="term" value="P:regulation of actin filament polymerization"/>
    <property type="evidence" value="ECO:0007669"/>
    <property type="project" value="TreeGrafter"/>
</dbReference>
<evidence type="ECO:0000256" key="7">
    <source>
        <dbReference type="ARBA" id="ARBA00022782"/>
    </source>
</evidence>
<feature type="compositionally biased region" description="Acidic residues" evidence="15">
    <location>
        <begin position="794"/>
        <end position="803"/>
    </location>
</feature>
<dbReference type="FunFam" id="3.40.20.10:FF:000032">
    <property type="entry name" value="Drebrin 1"/>
    <property type="match status" value="1"/>
</dbReference>
<dbReference type="GO" id="GO:0070161">
    <property type="term" value="C:anchoring junction"/>
    <property type="evidence" value="ECO:0007669"/>
    <property type="project" value="UniProtKB-SubCell"/>
</dbReference>
<evidence type="ECO:0000259" key="16">
    <source>
        <dbReference type="PROSITE" id="PS51263"/>
    </source>
</evidence>
<evidence type="ECO:0000256" key="9">
    <source>
        <dbReference type="ARBA" id="ARBA00022949"/>
    </source>
</evidence>
<evidence type="ECO:0000256" key="4">
    <source>
        <dbReference type="ARBA" id="ARBA00004624"/>
    </source>
</evidence>
<dbReference type="GO" id="GO:0030425">
    <property type="term" value="C:dendrite"/>
    <property type="evidence" value="ECO:0007669"/>
    <property type="project" value="UniProtKB-SubCell"/>
</dbReference>
<dbReference type="GeneTree" id="ENSGT00940000166263"/>
<dbReference type="GO" id="GO:0061003">
    <property type="term" value="P:positive regulation of dendritic spine morphogenesis"/>
    <property type="evidence" value="ECO:0007669"/>
    <property type="project" value="TreeGrafter"/>
</dbReference>
<dbReference type="GO" id="GO:0045773">
    <property type="term" value="P:positive regulation of axon extension"/>
    <property type="evidence" value="ECO:0007669"/>
    <property type="project" value="TreeGrafter"/>
</dbReference>
<evidence type="ECO:0000256" key="13">
    <source>
        <dbReference type="ARBA" id="ARBA00073040"/>
    </source>
</evidence>
<dbReference type="Proteomes" id="UP000694397">
    <property type="component" value="Chromosome 17"/>
</dbReference>
<dbReference type="GO" id="GO:0051015">
    <property type="term" value="F:actin filament binding"/>
    <property type="evidence" value="ECO:0007669"/>
    <property type="project" value="TreeGrafter"/>
</dbReference>
<evidence type="ECO:0000313" key="17">
    <source>
        <dbReference type="Ensembl" id="ENSSFOP00015024505.2"/>
    </source>
</evidence>
<evidence type="ECO:0000256" key="14">
    <source>
        <dbReference type="ARBA" id="ARBA00076970"/>
    </source>
</evidence>
<feature type="compositionally biased region" description="Low complexity" evidence="15">
    <location>
        <begin position="297"/>
        <end position="309"/>
    </location>
</feature>
<feature type="region of interest" description="Disordered" evidence="15">
    <location>
        <begin position="558"/>
        <end position="589"/>
    </location>
</feature>
<feature type="compositionally biased region" description="Acidic residues" evidence="15">
    <location>
        <begin position="724"/>
        <end position="755"/>
    </location>
</feature>
<keyword evidence="18" id="KW-1185">Reference proteome</keyword>
<evidence type="ECO:0000256" key="12">
    <source>
        <dbReference type="ARBA" id="ARBA00023273"/>
    </source>
</evidence>
<keyword evidence="7" id="KW-0221">Differentiation</keyword>
<dbReference type="GO" id="GO:0030027">
    <property type="term" value="C:lamellipodium"/>
    <property type="evidence" value="ECO:0007669"/>
    <property type="project" value="TreeGrafter"/>
</dbReference>
<dbReference type="GO" id="GO:0030426">
    <property type="term" value="C:growth cone"/>
    <property type="evidence" value="ECO:0007669"/>
    <property type="project" value="UniProtKB-SubCell"/>
</dbReference>
<proteinExistence type="predicted"/>
<feature type="compositionally biased region" description="Polar residues" evidence="15">
    <location>
        <begin position="354"/>
        <end position="363"/>
    </location>
</feature>
<dbReference type="PANTHER" id="PTHR10829:SF9">
    <property type="entry name" value="ADF-H DOMAIN-CONTAINING PROTEIN"/>
    <property type="match status" value="1"/>
</dbReference>
<protein>
    <recommendedName>
        <fullName evidence="13">Drebrin</fullName>
    </recommendedName>
    <alternativeName>
        <fullName evidence="14">Developmentally-regulated brain protein</fullName>
    </alternativeName>
</protein>
<feature type="domain" description="ADF-H" evidence="16">
    <location>
        <begin position="3"/>
        <end position="134"/>
    </location>
</feature>
<feature type="compositionally biased region" description="Low complexity" evidence="15">
    <location>
        <begin position="333"/>
        <end position="353"/>
    </location>
</feature>
<evidence type="ECO:0000313" key="18">
    <source>
        <dbReference type="Proteomes" id="UP000694397"/>
    </source>
</evidence>
<feature type="region of interest" description="Disordered" evidence="15">
    <location>
        <begin position="247"/>
        <end position="271"/>
    </location>
</feature>
<dbReference type="Pfam" id="PF00241">
    <property type="entry name" value="Cofilin_ADF"/>
    <property type="match status" value="1"/>
</dbReference>
<comment type="subcellular location">
    <subcellularLocation>
        <location evidence="2">Cell junction</location>
    </subcellularLocation>
    <subcellularLocation>
        <location evidence="1">Cell projection</location>
        <location evidence="1">Dendrite</location>
    </subcellularLocation>
    <subcellularLocation>
        <location evidence="4">Cell projection</location>
        <location evidence="4">Growth cone</location>
    </subcellularLocation>
    <subcellularLocation>
        <location evidence="3">Cytoplasm</location>
        <location evidence="3">Cell cortex</location>
    </subcellularLocation>
</comment>
<dbReference type="GO" id="GO:0005884">
    <property type="term" value="C:actin filament"/>
    <property type="evidence" value="ECO:0007669"/>
    <property type="project" value="TreeGrafter"/>
</dbReference>
<keyword evidence="11" id="KW-0009">Actin-binding</keyword>
<evidence type="ECO:0000256" key="1">
    <source>
        <dbReference type="ARBA" id="ARBA00004279"/>
    </source>
</evidence>
<dbReference type="GO" id="GO:0030864">
    <property type="term" value="C:cortical actin cytoskeleton"/>
    <property type="evidence" value="ECO:0007669"/>
    <property type="project" value="TreeGrafter"/>
</dbReference>
<feature type="compositionally biased region" description="Basic and acidic residues" evidence="15">
    <location>
        <begin position="565"/>
        <end position="581"/>
    </location>
</feature>
<dbReference type="GO" id="GO:0098974">
    <property type="term" value="P:postsynaptic actin cytoskeleton organization"/>
    <property type="evidence" value="ECO:0007669"/>
    <property type="project" value="TreeGrafter"/>
</dbReference>
<keyword evidence="6" id="KW-0963">Cytoplasm</keyword>
<evidence type="ECO:0000256" key="15">
    <source>
        <dbReference type="SAM" id="MobiDB-lite"/>
    </source>
</evidence>
<dbReference type="InterPro" id="IPR002108">
    <property type="entry name" value="ADF-H"/>
</dbReference>
<keyword evidence="10" id="KW-0007">Acetylation</keyword>
<keyword evidence="12" id="KW-0966">Cell projection</keyword>
<feature type="compositionally biased region" description="Acidic residues" evidence="15">
    <location>
        <begin position="673"/>
        <end position="684"/>
    </location>
</feature>
<dbReference type="GO" id="GO:0045211">
    <property type="term" value="C:postsynaptic membrane"/>
    <property type="evidence" value="ECO:0007669"/>
    <property type="project" value="TreeGrafter"/>
</dbReference>
<evidence type="ECO:0000256" key="2">
    <source>
        <dbReference type="ARBA" id="ARBA00004282"/>
    </source>
</evidence>
<keyword evidence="9" id="KW-0965">Cell junction</keyword>
<evidence type="ECO:0000256" key="8">
    <source>
        <dbReference type="ARBA" id="ARBA00022902"/>
    </source>
</evidence>